<dbReference type="InterPro" id="IPR002711">
    <property type="entry name" value="HNH"/>
</dbReference>
<evidence type="ECO:0000313" key="2">
    <source>
        <dbReference type="EMBL" id="AXQ63924.1"/>
    </source>
</evidence>
<evidence type="ECO:0000259" key="1">
    <source>
        <dbReference type="SMART" id="SM00507"/>
    </source>
</evidence>
<dbReference type="RefSeq" id="YP_009808309.1">
    <property type="nucleotide sequence ID" value="NC_048039.1"/>
</dbReference>
<name>A0A385DX26_9CAUD</name>
<proteinExistence type="predicted"/>
<dbReference type="CDD" id="cd00085">
    <property type="entry name" value="HNHc"/>
    <property type="match status" value="1"/>
</dbReference>
<feature type="domain" description="HNH nuclease" evidence="1">
    <location>
        <begin position="5"/>
        <end position="58"/>
    </location>
</feature>
<evidence type="ECO:0000313" key="3">
    <source>
        <dbReference type="Proteomes" id="UP000262321"/>
    </source>
</evidence>
<dbReference type="GO" id="GO:0004519">
    <property type="term" value="F:endonuclease activity"/>
    <property type="evidence" value="ECO:0007669"/>
    <property type="project" value="UniProtKB-KW"/>
</dbReference>
<organism evidence="2 3">
    <name type="scientific">Gordonia phage Horus</name>
    <dbReference type="NCBI Taxonomy" id="2301696"/>
    <lineage>
        <taxon>Viruses</taxon>
        <taxon>Duplodnaviria</taxon>
        <taxon>Heunggongvirae</taxon>
        <taxon>Uroviricota</taxon>
        <taxon>Caudoviricetes</taxon>
        <taxon>Langleyhallvirinae</taxon>
        <taxon>Horusvirus</taxon>
        <taxon>Horusvirus horus</taxon>
    </lineage>
</organism>
<keyword evidence="2" id="KW-0255">Endonuclease</keyword>
<dbReference type="GO" id="GO:0008270">
    <property type="term" value="F:zinc ion binding"/>
    <property type="evidence" value="ECO:0007669"/>
    <property type="project" value="InterPro"/>
</dbReference>
<accession>A0A385DX26</accession>
<sequence>MNEKTARRIVNERADGFCERCGQYGTTIHHRKNRSQGGVWSPQNCVALCGDGVRLCHGWATVEPKAAHAEGFKVWSFEDEAVRPIWHSTRRWLLLNEWGGYEEVSDAVG</sequence>
<dbReference type="Gene3D" id="1.10.30.50">
    <property type="match status" value="1"/>
</dbReference>
<keyword evidence="2" id="KW-0378">Hydrolase</keyword>
<dbReference type="KEGG" id="vg:54999210"/>
<protein>
    <submittedName>
        <fullName evidence="2">HNH endonuclease</fullName>
    </submittedName>
</protein>
<keyword evidence="2" id="KW-0540">Nuclease</keyword>
<dbReference type="EMBL" id="MH651176">
    <property type="protein sequence ID" value="AXQ63924.1"/>
    <property type="molecule type" value="Genomic_DNA"/>
</dbReference>
<reference evidence="2 3" key="1">
    <citation type="submission" date="2018-07" db="EMBL/GenBank/DDBJ databases">
        <authorList>
            <person name="Said P."/>
            <person name="Hotaki K."/>
            <person name="Hall J.T."/>
            <person name="Leadon S.A."/>
            <person name="Fogarty M.P."/>
            <person name="Warner M.H."/>
            <person name="Garlena R.A."/>
            <person name="Russell D.A."/>
            <person name="Pope W.H."/>
            <person name="Jacobs-Sera D."/>
            <person name="Hatfull G.F."/>
        </authorList>
    </citation>
    <scope>NUCLEOTIDE SEQUENCE [LARGE SCALE GENOMIC DNA]</scope>
</reference>
<dbReference type="SMART" id="SM00507">
    <property type="entry name" value="HNHc"/>
    <property type="match status" value="1"/>
</dbReference>
<dbReference type="GeneID" id="54999210"/>
<keyword evidence="3" id="KW-1185">Reference proteome</keyword>
<dbReference type="Proteomes" id="UP000262321">
    <property type="component" value="Segment"/>
</dbReference>
<dbReference type="GO" id="GO:0003676">
    <property type="term" value="F:nucleic acid binding"/>
    <property type="evidence" value="ECO:0007669"/>
    <property type="project" value="InterPro"/>
</dbReference>
<dbReference type="InterPro" id="IPR003615">
    <property type="entry name" value="HNH_nuc"/>
</dbReference>
<gene>
    <name evidence="2" type="primary">72</name>
    <name evidence="2" type="ORF">SEA_HORUS_72</name>
</gene>
<dbReference type="Pfam" id="PF01844">
    <property type="entry name" value="HNH"/>
    <property type="match status" value="1"/>
</dbReference>